<dbReference type="InterPro" id="IPR036249">
    <property type="entry name" value="Thioredoxin-like_sf"/>
</dbReference>
<evidence type="ECO:0000256" key="2">
    <source>
        <dbReference type="ARBA" id="ARBA00022917"/>
    </source>
</evidence>
<dbReference type="Gene3D" id="3.40.30.10">
    <property type="entry name" value="Glutaredoxin"/>
    <property type="match status" value="1"/>
</dbReference>
<dbReference type="SFLD" id="SFLDS00019">
    <property type="entry name" value="Glutathione_Transferase_(cytos"/>
    <property type="match status" value="1"/>
</dbReference>
<dbReference type="GO" id="GO:0005737">
    <property type="term" value="C:cytoplasm"/>
    <property type="evidence" value="ECO:0007669"/>
    <property type="project" value="TreeGrafter"/>
</dbReference>
<dbReference type="OrthoDB" id="249703at2759"/>
<feature type="compositionally biased region" description="Polar residues" evidence="4">
    <location>
        <begin position="487"/>
        <end position="496"/>
    </location>
</feature>
<dbReference type="InterPro" id="IPR040079">
    <property type="entry name" value="Glutathione_S-Trfase"/>
</dbReference>
<dbReference type="EMBL" id="MBFS01000132">
    <property type="protein sequence ID" value="PVV04365.1"/>
    <property type="molecule type" value="Genomic_DNA"/>
</dbReference>
<dbReference type="InterPro" id="IPR001662">
    <property type="entry name" value="EF1B_G_C"/>
</dbReference>
<dbReference type="InterPro" id="IPR010987">
    <property type="entry name" value="Glutathione-S-Trfase_C-like"/>
</dbReference>
<dbReference type="SUPFAM" id="SSF89942">
    <property type="entry name" value="eEF1-gamma domain"/>
    <property type="match status" value="1"/>
</dbReference>
<evidence type="ECO:0000256" key="3">
    <source>
        <dbReference type="PROSITE-ProRule" id="PRU00519"/>
    </source>
</evidence>
<evidence type="ECO:0000256" key="1">
    <source>
        <dbReference type="ARBA" id="ARBA00022768"/>
    </source>
</evidence>
<feature type="compositionally biased region" description="Polar residues" evidence="4">
    <location>
        <begin position="580"/>
        <end position="590"/>
    </location>
</feature>
<proteinExistence type="predicted"/>
<dbReference type="PANTHER" id="PTHR43986:SF1">
    <property type="entry name" value="ELONGATION FACTOR 1-GAMMA"/>
    <property type="match status" value="1"/>
</dbReference>
<name>A0A2T9ZIE7_9FUNG</name>
<evidence type="ECO:0000259" key="7">
    <source>
        <dbReference type="PROSITE" id="PS50405"/>
    </source>
</evidence>
<accession>A0A2T9ZIE7</accession>
<dbReference type="Pfam" id="PF00647">
    <property type="entry name" value="EF1G"/>
    <property type="match status" value="1"/>
</dbReference>
<organism evidence="8 9">
    <name type="scientific">Smittium megazygosporum</name>
    <dbReference type="NCBI Taxonomy" id="133381"/>
    <lineage>
        <taxon>Eukaryota</taxon>
        <taxon>Fungi</taxon>
        <taxon>Fungi incertae sedis</taxon>
        <taxon>Zoopagomycota</taxon>
        <taxon>Kickxellomycotina</taxon>
        <taxon>Harpellomycetes</taxon>
        <taxon>Harpellales</taxon>
        <taxon>Legeriomycetaceae</taxon>
        <taxon>Smittium</taxon>
    </lineage>
</organism>
<keyword evidence="2 3" id="KW-0648">Protein biosynthesis</keyword>
<feature type="region of interest" description="Disordered" evidence="4">
    <location>
        <begin position="414"/>
        <end position="496"/>
    </location>
</feature>
<dbReference type="SFLD" id="SFLDG00358">
    <property type="entry name" value="Main_(cytGST)"/>
    <property type="match status" value="1"/>
</dbReference>
<dbReference type="STRING" id="133381.A0A2T9ZIE7"/>
<evidence type="ECO:0000256" key="4">
    <source>
        <dbReference type="SAM" id="MobiDB-lite"/>
    </source>
</evidence>
<dbReference type="Pfam" id="PF02798">
    <property type="entry name" value="GST_N"/>
    <property type="match status" value="1"/>
</dbReference>
<dbReference type="SMART" id="SM01183">
    <property type="entry name" value="EF1G"/>
    <property type="match status" value="1"/>
</dbReference>
<dbReference type="FunFam" id="1.20.1050.10:FF:000006">
    <property type="entry name" value="Elongation factor 1 gamma"/>
    <property type="match status" value="1"/>
</dbReference>
<feature type="domain" description="GST N-terminal" evidence="6">
    <location>
        <begin position="5"/>
        <end position="85"/>
    </location>
</feature>
<feature type="compositionally biased region" description="Polar residues" evidence="4">
    <location>
        <begin position="637"/>
        <end position="655"/>
    </location>
</feature>
<feature type="region of interest" description="Disordered" evidence="4">
    <location>
        <begin position="570"/>
        <end position="608"/>
    </location>
</feature>
<feature type="domain" description="EF-1-gamma C-terminal" evidence="5">
    <location>
        <begin position="254"/>
        <end position="411"/>
    </location>
</feature>
<feature type="region of interest" description="Disordered" evidence="4">
    <location>
        <begin position="513"/>
        <end position="532"/>
    </location>
</feature>
<dbReference type="SUPFAM" id="SSF52833">
    <property type="entry name" value="Thioredoxin-like"/>
    <property type="match status" value="1"/>
</dbReference>
<feature type="compositionally biased region" description="Basic and acidic residues" evidence="4">
    <location>
        <begin position="570"/>
        <end position="579"/>
    </location>
</feature>
<dbReference type="PROSITE" id="PS50040">
    <property type="entry name" value="EF1G_C"/>
    <property type="match status" value="1"/>
</dbReference>
<feature type="region of interest" description="Disordered" evidence="4">
    <location>
        <begin position="727"/>
        <end position="755"/>
    </location>
</feature>
<reference evidence="8 9" key="1">
    <citation type="journal article" date="2018" name="MBio">
        <title>Comparative Genomics Reveals the Core Gene Toolbox for the Fungus-Insect Symbiosis.</title>
        <authorList>
            <person name="Wang Y."/>
            <person name="Stata M."/>
            <person name="Wang W."/>
            <person name="Stajich J.E."/>
            <person name="White M.M."/>
            <person name="Moncalvo J.M."/>
        </authorList>
    </citation>
    <scope>NUCLEOTIDE SEQUENCE [LARGE SCALE GENOMIC DNA]</scope>
    <source>
        <strain evidence="8 9">SC-DP-2</strain>
    </source>
</reference>
<dbReference type="SUPFAM" id="SSF47616">
    <property type="entry name" value="GST C-terminal domain-like"/>
    <property type="match status" value="1"/>
</dbReference>
<protein>
    <recommendedName>
        <fullName evidence="10">Elongation factor 1-gamma</fullName>
    </recommendedName>
</protein>
<dbReference type="FunFam" id="3.30.70.1010:FF:000001">
    <property type="entry name" value="Elongation factor 1-gamma 1"/>
    <property type="match status" value="1"/>
</dbReference>
<comment type="caution">
    <text evidence="8">The sequence shown here is derived from an EMBL/GenBank/DDBJ whole genome shotgun (WGS) entry which is preliminary data.</text>
</comment>
<feature type="compositionally biased region" description="Basic and acidic residues" evidence="4">
    <location>
        <begin position="591"/>
        <end position="607"/>
    </location>
</feature>
<gene>
    <name evidence="8" type="ORF">BB560_001137</name>
</gene>
<dbReference type="InterPro" id="IPR008839">
    <property type="entry name" value="MDM33_fungi"/>
</dbReference>
<feature type="region of interest" description="Disordered" evidence="4">
    <location>
        <begin position="220"/>
        <end position="258"/>
    </location>
</feature>
<dbReference type="PROSITE" id="PS50405">
    <property type="entry name" value="GST_CTER"/>
    <property type="match status" value="1"/>
</dbReference>
<dbReference type="GO" id="GO:0003746">
    <property type="term" value="F:translation elongation factor activity"/>
    <property type="evidence" value="ECO:0007669"/>
    <property type="project" value="UniProtKB-UniRule"/>
</dbReference>
<dbReference type="PANTHER" id="PTHR43986">
    <property type="entry name" value="ELONGATION FACTOR 1-GAMMA"/>
    <property type="match status" value="1"/>
</dbReference>
<dbReference type="InterPro" id="IPR036433">
    <property type="entry name" value="EF1B_G_C_sf"/>
</dbReference>
<dbReference type="GO" id="GO:0005634">
    <property type="term" value="C:nucleus"/>
    <property type="evidence" value="ECO:0007669"/>
    <property type="project" value="TreeGrafter"/>
</dbReference>
<feature type="compositionally biased region" description="Basic and acidic residues" evidence="4">
    <location>
        <begin position="418"/>
        <end position="440"/>
    </location>
</feature>
<dbReference type="Proteomes" id="UP000245609">
    <property type="component" value="Unassembled WGS sequence"/>
</dbReference>
<dbReference type="Pfam" id="PF00043">
    <property type="entry name" value="GST_C"/>
    <property type="match status" value="1"/>
</dbReference>
<dbReference type="InterPro" id="IPR004046">
    <property type="entry name" value="GST_C"/>
</dbReference>
<feature type="compositionally biased region" description="Polar residues" evidence="4">
    <location>
        <begin position="741"/>
        <end position="755"/>
    </location>
</feature>
<dbReference type="InterPro" id="IPR050802">
    <property type="entry name" value="EF-GSTs"/>
</dbReference>
<dbReference type="Gene3D" id="1.20.1050.10">
    <property type="match status" value="1"/>
</dbReference>
<sequence>MTHLGKIYAPTWSRNFRLAKQLIVKNLADVDFETTPDFSLDDIKSPEYLSIFPTGKVPGLVNGDFKLFDSSAILFYLASKGNNPSILGSTPEESALILQFMFFSEAELMPAYAGFFYPTAGYEPYAKPAVQASEQRLVRFLTSLNNILLDRTYLVGDRVTIADVNMVCDLRPIFSSFMDTAARKQFRNVTRYFTTMIGKKDFKPALADFEFISEKVKVQQKPKEEKKKNKEQPKPAKKETAAPAKAEEAPAPKPKSALDLLPKSSFDLESWKRFYSNNDTIPTAMDYFWQHFDPEGYSIWKVDYKYNSELTKIFMTCNLVGGFFARLERARKYAFGVLLVLGENDNNSISGYFVIRGQTVPEEVYDAADYPSYDFTKVDHNDPAVRSAVADFFAWEGPSLPKPFADGKETAAGISKDNFTREPEDHQRDSEKPDPIDFEKTGSTQDKLFNSSQSSEFVNDNNNDKIYGIKSSYDKNFTPKNPKDDNPSNSGGSTDTSDILLKFYKLQLQDYDDHSTKEKGPNTVGPIQNNPELDQDIHTHSTKEFTDADIIKTIEDQIVFSSSKNIEDIPEKGIQHSDTPESSPNLVSENNAKDIEKGAKKYEEDGKVLNIKGNEFKDNENKWNTVSYSNGSFEDSISKGLNQSDKPSSGSSANMIETPESISSKKKVSSPSAKSDTKEPVDFKGSDSPTIVASADQKDVTNNGGPSNTLGDFEYGFSENALQNSISEHSGTEREKAFSGNHVNNSTTKTKSFKDNSNANFSNESIYSSTESKYKSLSSKIAPDYYSTLWKSLLENIRSRKEEFQRWYGVLTQIWSQPNKITRMSSVINFITGYDKVIKQKDRVSNSYNEFYDSKSKLASLKKDYETTILDRTKTQREINMLLQRKNNWDEIDVSNFTSLYKNEHSLTRLEKEQKLKLVDLESYVDKCLDNMVASIRTRYQEEQNWSDKIRMITVIRAT</sequence>
<feature type="compositionally biased region" description="Polar residues" evidence="4">
    <location>
        <begin position="700"/>
        <end position="710"/>
    </location>
</feature>
<dbReference type="PROSITE" id="PS50404">
    <property type="entry name" value="GST_NTER"/>
    <property type="match status" value="1"/>
</dbReference>
<dbReference type="Gene3D" id="3.30.70.1010">
    <property type="entry name" value="Translation elongation factor EF1B, gamma chain, conserved domain"/>
    <property type="match status" value="1"/>
</dbReference>
<evidence type="ECO:0000259" key="6">
    <source>
        <dbReference type="PROSITE" id="PS50404"/>
    </source>
</evidence>
<evidence type="ECO:0000313" key="9">
    <source>
        <dbReference type="Proteomes" id="UP000245609"/>
    </source>
</evidence>
<dbReference type="AlphaFoldDB" id="A0A2T9ZIE7"/>
<feature type="compositionally biased region" description="Basic and acidic residues" evidence="4">
    <location>
        <begin position="675"/>
        <end position="685"/>
    </location>
</feature>
<feature type="compositionally biased region" description="Basic and acidic residues" evidence="4">
    <location>
        <begin position="220"/>
        <end position="250"/>
    </location>
</feature>
<evidence type="ECO:0008006" key="10">
    <source>
        <dbReference type="Google" id="ProtNLM"/>
    </source>
</evidence>
<keyword evidence="9" id="KW-1185">Reference proteome</keyword>
<dbReference type="CDD" id="cd03181">
    <property type="entry name" value="GST_C_EF1Bgamma_like"/>
    <property type="match status" value="1"/>
</dbReference>
<dbReference type="Pfam" id="PF05546">
    <property type="entry name" value="She9_MDM33"/>
    <property type="match status" value="1"/>
</dbReference>
<feature type="compositionally biased region" description="Polar residues" evidence="4">
    <location>
        <begin position="441"/>
        <end position="461"/>
    </location>
</feature>
<evidence type="ECO:0000313" key="8">
    <source>
        <dbReference type="EMBL" id="PVV04365.1"/>
    </source>
</evidence>
<dbReference type="InterPro" id="IPR004045">
    <property type="entry name" value="Glutathione_S-Trfase_N"/>
</dbReference>
<feature type="region of interest" description="Disordered" evidence="4">
    <location>
        <begin position="637"/>
        <end position="714"/>
    </location>
</feature>
<feature type="domain" description="GST C-terminal" evidence="7">
    <location>
        <begin position="90"/>
        <end position="224"/>
    </location>
</feature>
<evidence type="ECO:0000259" key="5">
    <source>
        <dbReference type="PROSITE" id="PS50040"/>
    </source>
</evidence>
<dbReference type="InterPro" id="IPR036282">
    <property type="entry name" value="Glutathione-S-Trfase_C_sf"/>
</dbReference>
<keyword evidence="1 3" id="KW-0251">Elongation factor</keyword>